<dbReference type="Proteomes" id="UP000003790">
    <property type="component" value="Chromosome"/>
</dbReference>
<sequence length="40" mass="4683">MLLQAYAKWIDSTSDWTHLNTLYNVTNGPFFSTQATRCTW</sequence>
<organism evidence="1 2">
    <name type="scientific">Pseudomonas chlororaphis O6</name>
    <dbReference type="NCBI Taxonomy" id="1037915"/>
    <lineage>
        <taxon>Bacteria</taxon>
        <taxon>Pseudomonadati</taxon>
        <taxon>Pseudomonadota</taxon>
        <taxon>Gammaproteobacteria</taxon>
        <taxon>Pseudomonadales</taxon>
        <taxon>Pseudomonadaceae</taxon>
        <taxon>Pseudomonas</taxon>
    </lineage>
</organism>
<dbReference type="EMBL" id="AHOT01000028">
    <property type="protein sequence ID" value="EIM13484.1"/>
    <property type="molecule type" value="Genomic_DNA"/>
</dbReference>
<name>A0AB33WK90_9PSED</name>
<dbReference type="AlphaFoldDB" id="A0AB33WK90"/>
<gene>
    <name evidence="1" type="ORF">PchlO6_4909</name>
</gene>
<protein>
    <submittedName>
        <fullName evidence="1">Uncharacterized protein</fullName>
    </submittedName>
</protein>
<reference evidence="1 2" key="1">
    <citation type="journal article" date="2012" name="PLoS Genet.">
        <title>Comparative Genomics of Plant-Associated Pseudomonas spp.: Insights into Diversity and Inheritance of Traits Involved in Multitrophic Interactions.</title>
        <authorList>
            <person name="Loper J.E."/>
            <person name="Hassan K.A."/>
            <person name="Mavrodi D.V."/>
            <person name="Davis E.W.II."/>
            <person name="Lim C.K."/>
            <person name="Shaffer B.T."/>
            <person name="Elbourne L.D."/>
            <person name="Stockwell V.O."/>
            <person name="Hartney S.L."/>
            <person name="Breakwell K."/>
            <person name="Henkels M.D."/>
            <person name="Tetu S.G."/>
            <person name="Rangel L.I."/>
            <person name="Kidarsa T.A."/>
            <person name="Wilson N.L."/>
            <person name="van de Mortel J.E."/>
            <person name="Song C."/>
            <person name="Blumhagen R."/>
            <person name="Radune D."/>
            <person name="Hostetler J.B."/>
            <person name="Brinkac L.M."/>
            <person name="Durkin A.S."/>
            <person name="Kluepfel D.A."/>
            <person name="Wechter W.P."/>
            <person name="Anderson A.J."/>
            <person name="Kim Y.C."/>
            <person name="Pierson L.S.III."/>
            <person name="Pierson E.A."/>
            <person name="Lindow S.E."/>
            <person name="Kobayashi D.Y."/>
            <person name="Raaijmakers J.M."/>
            <person name="Weller D.M."/>
            <person name="Thomashow L.S."/>
            <person name="Allen A.E."/>
            <person name="Paulsen I.T."/>
        </authorList>
    </citation>
    <scope>NUCLEOTIDE SEQUENCE [LARGE SCALE GENOMIC DNA]</scope>
    <source>
        <strain evidence="1 2">O6</strain>
    </source>
</reference>
<comment type="caution">
    <text evidence="1">The sequence shown here is derived from an EMBL/GenBank/DDBJ whole genome shotgun (WGS) entry which is preliminary data.</text>
</comment>
<evidence type="ECO:0000313" key="2">
    <source>
        <dbReference type="Proteomes" id="UP000003790"/>
    </source>
</evidence>
<proteinExistence type="predicted"/>
<evidence type="ECO:0000313" key="1">
    <source>
        <dbReference type="EMBL" id="EIM13484.1"/>
    </source>
</evidence>
<accession>A0AB33WK90</accession>